<evidence type="ECO:0000256" key="6">
    <source>
        <dbReference type="ARBA" id="ARBA00023170"/>
    </source>
</evidence>
<keyword evidence="6" id="KW-0675">Receptor</keyword>
<gene>
    <name evidence="9" type="ORF">TSAR_005157</name>
</gene>
<evidence type="ECO:0000256" key="2">
    <source>
        <dbReference type="ARBA" id="ARBA00022475"/>
    </source>
</evidence>
<dbReference type="EMBL" id="NNAY01000722">
    <property type="protein sequence ID" value="OXU26795.1"/>
    <property type="molecule type" value="Genomic_DNA"/>
</dbReference>
<dbReference type="InterPro" id="IPR052192">
    <property type="entry name" value="Insect_Ionotropic_Sensory_Rcpt"/>
</dbReference>
<dbReference type="PANTHER" id="PTHR42643:SF24">
    <property type="entry name" value="IONOTROPIC RECEPTOR 60A"/>
    <property type="match status" value="1"/>
</dbReference>
<keyword evidence="10" id="KW-1185">Reference proteome</keyword>
<accession>A0A232F809</accession>
<comment type="subcellular location">
    <subcellularLocation>
        <location evidence="1">Cell membrane</location>
        <topology evidence="1">Multi-pass membrane protein</topology>
    </subcellularLocation>
</comment>
<evidence type="ECO:0000256" key="7">
    <source>
        <dbReference type="ARBA" id="ARBA00023180"/>
    </source>
</evidence>
<comment type="caution">
    <text evidence="9">The sequence shown here is derived from an EMBL/GenBank/DDBJ whole genome shotgun (WGS) entry which is preliminary data.</text>
</comment>
<keyword evidence="3 8" id="KW-0812">Transmembrane</keyword>
<evidence type="ECO:0000313" key="9">
    <source>
        <dbReference type="EMBL" id="OXU26795.1"/>
    </source>
</evidence>
<evidence type="ECO:0000256" key="3">
    <source>
        <dbReference type="ARBA" id="ARBA00022692"/>
    </source>
</evidence>
<name>A0A232F809_9HYME</name>
<keyword evidence="7" id="KW-0325">Glycoprotein</keyword>
<keyword evidence="5 8" id="KW-0472">Membrane</keyword>
<dbReference type="Proteomes" id="UP000215335">
    <property type="component" value="Unassembled WGS sequence"/>
</dbReference>
<dbReference type="SUPFAM" id="SSF53850">
    <property type="entry name" value="Periplasmic binding protein-like II"/>
    <property type="match status" value="1"/>
</dbReference>
<organism evidence="9 10">
    <name type="scientific">Trichomalopsis sarcophagae</name>
    <dbReference type="NCBI Taxonomy" id="543379"/>
    <lineage>
        <taxon>Eukaryota</taxon>
        <taxon>Metazoa</taxon>
        <taxon>Ecdysozoa</taxon>
        <taxon>Arthropoda</taxon>
        <taxon>Hexapoda</taxon>
        <taxon>Insecta</taxon>
        <taxon>Pterygota</taxon>
        <taxon>Neoptera</taxon>
        <taxon>Endopterygota</taxon>
        <taxon>Hymenoptera</taxon>
        <taxon>Apocrita</taxon>
        <taxon>Proctotrupomorpha</taxon>
        <taxon>Chalcidoidea</taxon>
        <taxon>Pteromalidae</taxon>
        <taxon>Pteromalinae</taxon>
        <taxon>Trichomalopsis</taxon>
    </lineage>
</organism>
<evidence type="ECO:0000256" key="8">
    <source>
        <dbReference type="SAM" id="Phobius"/>
    </source>
</evidence>
<evidence type="ECO:0008006" key="11">
    <source>
        <dbReference type="Google" id="ProtNLM"/>
    </source>
</evidence>
<dbReference type="OrthoDB" id="7679028at2759"/>
<keyword evidence="4 8" id="KW-1133">Transmembrane helix</keyword>
<dbReference type="PANTHER" id="PTHR42643">
    <property type="entry name" value="IONOTROPIC RECEPTOR 20A-RELATED"/>
    <property type="match status" value="1"/>
</dbReference>
<feature type="transmembrane region" description="Helical" evidence="8">
    <location>
        <begin position="1009"/>
        <end position="1030"/>
    </location>
</feature>
<feature type="transmembrane region" description="Helical" evidence="8">
    <location>
        <begin position="828"/>
        <end position="847"/>
    </location>
</feature>
<dbReference type="Gene3D" id="3.40.190.10">
    <property type="entry name" value="Periplasmic binding protein-like II"/>
    <property type="match status" value="2"/>
</dbReference>
<sequence>MQHIESKPKNAFHTSTKNNELSRTVMNLAKFCVQDKKITILLTDAMEEDLFAPNLSRNNFALMSFFGNEVLQKHKRLRDVYILDDDNVGQKVYPVTTAIVTVSRADRLEKILEDLKDSIWWNHEAKFIIVNSDGVDNCQMAHTFLTITWKYNSMYVLYLCTSSKGYDRFGGIEFDIICTALSHLNASLTVKFSGVSSLMDDEHKLHGMAKDVIQGSVDLGMHEYILRDFWKVQAHSFDAAFLKFVSGIIPVSHTSGLASALTFKVSISLLIIYVVLVQALRYILKLSASSAALEFVRIFSQSSTIEQPSTLIPRVLLIFFIVATFTFSSYVQSLLKAISTTDDQFYTIDTVDDLINCRLPIFVTTSHRKLASLQSVSPERFNIVSDIESCFEKLVKDNLVERSNTYIFSDDSPLLWKFNDILLKMSEGGFVALFYDREKENKRIKAGNDTEKKDMNLVCCCLNEKKITILLIDEMDEDFFVPNLSRNNFAFISFFGNEVLQKHKRLRDVYVLDDVNVRQVVYPVTTAIVAVSRANRLEKILEDLKNSIWWNHEANFIIVNSDDINSCQMARTFLTITWTYKMMYVLYLCMSSKGILLYTFNPFTDSAPNGWIKIQNESLNNYWTLYENSLDAITQYSRLNANATLSSELFFDRIKKFNGYNVKVVFKLWGNKISRYDKSKPGYERYDGIPFKVICTVLSHLNATLTAKFSSIPNLLVNKKLYGMASDVIKGPVDILINEYILRDFWKVQAHSFATMALKFVSYKIQILHTDGLASVFTFRLCIFLLIMYIVFVQMLRYVLKVSTSSAALEFVRIFIQSSTLKQPSTLIPRVLLIFFIVATFTFSSYVQSLLKAISTTDNQFSTIDTVDDLLKCRGTPIFTSKNLKELLNSLEIDKRINALDDIKTCFDWLRKGDRVVCLQEERFVRYYLPKSHSIHISTDNLVEKSSGYVFSEDSPLLKKFNHILVKMNEAGFIKYFYSQEGHLQDLKEKHVEKTDSSSTLDLVYLSPVFYILAASWFLGIIIFSFELLIPKIAKFM</sequence>
<protein>
    <recommendedName>
        <fullName evidence="11">Ionotropic glutamate receptor C-terminal domain-containing protein</fullName>
    </recommendedName>
</protein>
<evidence type="ECO:0000256" key="5">
    <source>
        <dbReference type="ARBA" id="ARBA00023136"/>
    </source>
</evidence>
<evidence type="ECO:0000313" key="10">
    <source>
        <dbReference type="Proteomes" id="UP000215335"/>
    </source>
</evidence>
<dbReference type="AlphaFoldDB" id="A0A232F809"/>
<evidence type="ECO:0000256" key="1">
    <source>
        <dbReference type="ARBA" id="ARBA00004651"/>
    </source>
</evidence>
<proteinExistence type="predicted"/>
<dbReference type="GO" id="GO:0005886">
    <property type="term" value="C:plasma membrane"/>
    <property type="evidence" value="ECO:0007669"/>
    <property type="project" value="UniProtKB-SubCell"/>
</dbReference>
<evidence type="ECO:0000256" key="4">
    <source>
        <dbReference type="ARBA" id="ARBA00022989"/>
    </source>
</evidence>
<feature type="transmembrane region" description="Helical" evidence="8">
    <location>
        <begin position="772"/>
        <end position="792"/>
    </location>
</feature>
<keyword evidence="2" id="KW-1003">Cell membrane</keyword>
<reference evidence="9 10" key="1">
    <citation type="journal article" date="2017" name="Curr. Biol.">
        <title>The Evolution of Venom by Co-option of Single-Copy Genes.</title>
        <authorList>
            <person name="Martinson E.O."/>
            <person name="Mrinalini"/>
            <person name="Kelkar Y.D."/>
            <person name="Chang C.H."/>
            <person name="Werren J.H."/>
        </authorList>
    </citation>
    <scope>NUCLEOTIDE SEQUENCE [LARGE SCALE GENOMIC DNA]</scope>
    <source>
        <strain evidence="9 10">Alberta</strain>
        <tissue evidence="9">Whole body</tissue>
    </source>
</reference>